<accession>A0A6H5HKD5</accession>
<dbReference type="Proteomes" id="UP000479000">
    <property type="component" value="Unassembled WGS sequence"/>
</dbReference>
<dbReference type="AlphaFoldDB" id="A0A6H5HKD5"/>
<protein>
    <submittedName>
        <fullName evidence="3">Uncharacterized protein</fullName>
    </submittedName>
</protein>
<reference evidence="3 4" key="1">
    <citation type="submission" date="2020-02" db="EMBL/GenBank/DDBJ databases">
        <authorList>
            <person name="Ferguson B K."/>
        </authorList>
    </citation>
    <scope>NUCLEOTIDE SEQUENCE [LARGE SCALE GENOMIC DNA]</scope>
</reference>
<keyword evidence="4" id="KW-1185">Reference proteome</keyword>
<proteinExistence type="predicted"/>
<feature type="region of interest" description="Disordered" evidence="1">
    <location>
        <begin position="1"/>
        <end position="68"/>
    </location>
</feature>
<feature type="compositionally biased region" description="Basic residues" evidence="1">
    <location>
        <begin position="26"/>
        <end position="50"/>
    </location>
</feature>
<feature type="non-terminal residue" evidence="3">
    <location>
        <position position="1"/>
    </location>
</feature>
<evidence type="ECO:0000313" key="2">
    <source>
        <dbReference type="EMBL" id="CAB0018608.1"/>
    </source>
</evidence>
<evidence type="ECO:0000256" key="1">
    <source>
        <dbReference type="SAM" id="MobiDB-lite"/>
    </source>
</evidence>
<evidence type="ECO:0000313" key="3">
    <source>
        <dbReference type="EMBL" id="CAB0018688.1"/>
    </source>
</evidence>
<evidence type="ECO:0000313" key="4">
    <source>
        <dbReference type="Proteomes" id="UP000479000"/>
    </source>
</evidence>
<feature type="compositionally biased region" description="Basic and acidic residues" evidence="1">
    <location>
        <begin position="1"/>
        <end position="19"/>
    </location>
</feature>
<name>A0A6H5HKD5_9HEMI</name>
<dbReference type="EMBL" id="CADCXU010033112">
    <property type="protein sequence ID" value="CAB0018688.1"/>
    <property type="molecule type" value="Genomic_DNA"/>
</dbReference>
<sequence>IGEKRRVRTDRQEQVKREGGSPNFNRGRRRRNSRRSSRGRLTGRPRRRRAVAAAVCGQRPSLRSTPRG</sequence>
<dbReference type="EMBL" id="CADCXU010033042">
    <property type="protein sequence ID" value="CAB0018608.1"/>
    <property type="molecule type" value="Genomic_DNA"/>
</dbReference>
<organism evidence="3 4">
    <name type="scientific">Nesidiocoris tenuis</name>
    <dbReference type="NCBI Taxonomy" id="355587"/>
    <lineage>
        <taxon>Eukaryota</taxon>
        <taxon>Metazoa</taxon>
        <taxon>Ecdysozoa</taxon>
        <taxon>Arthropoda</taxon>
        <taxon>Hexapoda</taxon>
        <taxon>Insecta</taxon>
        <taxon>Pterygota</taxon>
        <taxon>Neoptera</taxon>
        <taxon>Paraneoptera</taxon>
        <taxon>Hemiptera</taxon>
        <taxon>Heteroptera</taxon>
        <taxon>Panheteroptera</taxon>
        <taxon>Cimicomorpha</taxon>
        <taxon>Miridae</taxon>
        <taxon>Dicyphina</taxon>
        <taxon>Nesidiocoris</taxon>
    </lineage>
</organism>
<gene>
    <name evidence="2" type="ORF">NTEN_LOCUS22427</name>
    <name evidence="3" type="ORF">NTEN_LOCUS22484</name>
</gene>